<sequence>MNRTENDFGEETELQKLLNFYEEEVLQNPWHRHDLDQQCSSDNELLDQSVFSSSTGQDSSGSQATHRSGPGASPLSSLTFIPTHSDPAALTPTDARTYSDISTPNISSPDIHDEDHRSSHDDTSSHPRHVRIKEEGPSKHRSKDKGGDDTEGKGSSSGGPKTQAVERRRRDSHNEFERRRRDAINTKLTELKRLVPSLNNLVSNKATVLSKAIDYIAQMAKENTRASHHIRQLSTENTKAVEIISQLNDENSELRSQIEVLRLGLGQKDMPMHPLTPTSPSFSLSKRPRRDITPQINVPAPPITPPVVATCVPDEVLKQFVASSLALTTRSLVVADGTHPNMPLIYASLGFQLMTGYAQEEIIGRNCSFLQGRNTSPLTRNVIRNALREKQEVLVEILNYKKDGTPFWNLLFITPILDLHGNATYYLGMQFDITDVKCTKETVLKNEYNVHNPRAEASPSDPSVLYVPNETLKHLIASALRLIMRNIVVTDPKQSGNPIVYCTPGISQMTQYSKDEILGRNAGFLQGPSSDPVTKSQIGNALRESRECLAEMLNYKKDGTPFWNLMFITPIIDAFSKPNLFIGVEYDITLA</sequence>
<feature type="domain" description="PAS" evidence="7">
    <location>
        <begin position="344"/>
        <end position="390"/>
    </location>
</feature>
<dbReference type="InterPro" id="IPR000014">
    <property type="entry name" value="PAS"/>
</dbReference>
<dbReference type="InterPro" id="IPR001610">
    <property type="entry name" value="PAC"/>
</dbReference>
<keyword evidence="2" id="KW-0288">FMN</keyword>
<dbReference type="PANTHER" id="PTHR47429">
    <property type="entry name" value="PROTEIN TWIN LOV 1"/>
    <property type="match status" value="1"/>
</dbReference>
<dbReference type="GO" id="GO:0046983">
    <property type="term" value="F:protein dimerization activity"/>
    <property type="evidence" value="ECO:0007669"/>
    <property type="project" value="InterPro"/>
</dbReference>
<dbReference type="SMART" id="SM00086">
    <property type="entry name" value="PAC"/>
    <property type="match status" value="2"/>
</dbReference>
<organism evidence="10">
    <name type="scientific">Gloeochaete wittrockiana</name>
    <dbReference type="NCBI Taxonomy" id="38269"/>
    <lineage>
        <taxon>Eukaryota</taxon>
        <taxon>Glaucocystophyceae</taxon>
        <taxon>Gloeochaetales</taxon>
        <taxon>Gloeochaetaceae</taxon>
        <taxon>Gloeochaete</taxon>
    </lineage>
</organism>
<keyword evidence="5" id="KW-0175">Coiled coil</keyword>
<dbReference type="NCBIfam" id="TIGR00229">
    <property type="entry name" value="sensory_box"/>
    <property type="match status" value="2"/>
</dbReference>
<reference evidence="10" key="1">
    <citation type="journal article" date="2016" name="Proc. Natl. Acad. Sci. U.S.A.">
        <title>Functional and topological diversity of LOV domain photoreceptors.</title>
        <authorList>
            <person name="Glantz S.T."/>
            <person name="Carpenter E.J."/>
            <person name="Melkonian M."/>
            <person name="Gardner K.H."/>
            <person name="Boyden E.S."/>
            <person name="Wong G.K."/>
            <person name="Chow B.Y."/>
        </authorList>
    </citation>
    <scope>NUCLEOTIDE SEQUENCE</scope>
    <source>
        <strain evidence="10">PQED_2011058</strain>
    </source>
</reference>
<evidence type="ECO:0000313" key="10">
    <source>
        <dbReference type="EMBL" id="AML78280.1"/>
    </source>
</evidence>
<keyword evidence="1" id="KW-0285">Flavoprotein</keyword>
<dbReference type="CDD" id="cd00130">
    <property type="entry name" value="PAS"/>
    <property type="match status" value="2"/>
</dbReference>
<evidence type="ECO:0000259" key="9">
    <source>
        <dbReference type="PROSITE" id="PS50888"/>
    </source>
</evidence>
<dbReference type="SUPFAM" id="SSF47459">
    <property type="entry name" value="HLH, helix-loop-helix DNA-binding domain"/>
    <property type="match status" value="1"/>
</dbReference>
<feature type="compositionally biased region" description="Basic and acidic residues" evidence="6">
    <location>
        <begin position="164"/>
        <end position="181"/>
    </location>
</feature>
<evidence type="ECO:0000256" key="6">
    <source>
        <dbReference type="SAM" id="MobiDB-lite"/>
    </source>
</evidence>
<keyword evidence="3" id="KW-0677">Repeat</keyword>
<feature type="compositionally biased region" description="Basic and acidic residues" evidence="6">
    <location>
        <begin position="132"/>
        <end position="152"/>
    </location>
</feature>
<dbReference type="InterPro" id="IPR035965">
    <property type="entry name" value="PAS-like_dom_sf"/>
</dbReference>
<keyword evidence="4" id="KW-0157">Chromophore</keyword>
<evidence type="ECO:0000256" key="2">
    <source>
        <dbReference type="ARBA" id="ARBA00022643"/>
    </source>
</evidence>
<feature type="domain" description="PAC" evidence="8">
    <location>
        <begin position="546"/>
        <end position="591"/>
    </location>
</feature>
<dbReference type="EMBL" id="KU700518">
    <property type="protein sequence ID" value="AML78280.1"/>
    <property type="molecule type" value="mRNA"/>
</dbReference>
<proteinExistence type="evidence at transcript level"/>
<feature type="compositionally biased region" description="Basic and acidic residues" evidence="6">
    <location>
        <begin position="110"/>
        <end position="125"/>
    </location>
</feature>
<protein>
    <submittedName>
        <fullName evidence="10">Putative LOV domain-containing protein</fullName>
    </submittedName>
</protein>
<accession>A0A126X1L2</accession>
<evidence type="ECO:0000259" key="7">
    <source>
        <dbReference type="PROSITE" id="PS50112"/>
    </source>
</evidence>
<dbReference type="Gene3D" id="4.10.280.10">
    <property type="entry name" value="Helix-loop-helix DNA-binding domain"/>
    <property type="match status" value="1"/>
</dbReference>
<evidence type="ECO:0000256" key="4">
    <source>
        <dbReference type="ARBA" id="ARBA00022991"/>
    </source>
</evidence>
<dbReference type="InterPro" id="IPR011598">
    <property type="entry name" value="bHLH_dom"/>
</dbReference>
<evidence type="ECO:0000256" key="5">
    <source>
        <dbReference type="SAM" id="Coils"/>
    </source>
</evidence>
<dbReference type="AlphaFoldDB" id="A0A126X1L2"/>
<dbReference type="SUPFAM" id="SSF55785">
    <property type="entry name" value="PYP-like sensor domain (PAS domain)"/>
    <property type="match status" value="2"/>
</dbReference>
<dbReference type="InterPro" id="IPR036638">
    <property type="entry name" value="HLH_DNA-bd_sf"/>
</dbReference>
<feature type="domain" description="PAS" evidence="7">
    <location>
        <begin position="472"/>
        <end position="545"/>
    </location>
</feature>
<dbReference type="InterPro" id="IPR000700">
    <property type="entry name" value="PAS-assoc_C"/>
</dbReference>
<evidence type="ECO:0000256" key="3">
    <source>
        <dbReference type="ARBA" id="ARBA00022737"/>
    </source>
</evidence>
<feature type="compositionally biased region" description="Polar residues" evidence="6">
    <location>
        <begin position="94"/>
        <end position="108"/>
    </location>
</feature>
<name>A0A126X1L2_9EUKA</name>
<feature type="compositionally biased region" description="Low complexity" evidence="6">
    <location>
        <begin position="48"/>
        <end position="63"/>
    </location>
</feature>
<dbReference type="SMART" id="SM00353">
    <property type="entry name" value="HLH"/>
    <property type="match status" value="1"/>
</dbReference>
<dbReference type="PROSITE" id="PS50112">
    <property type="entry name" value="PAS"/>
    <property type="match status" value="2"/>
</dbReference>
<feature type="domain" description="PAC" evidence="8">
    <location>
        <begin position="391"/>
        <end position="445"/>
    </location>
</feature>
<feature type="region of interest" description="Disordered" evidence="6">
    <location>
        <begin position="45"/>
        <end position="181"/>
    </location>
</feature>
<feature type="coiled-coil region" evidence="5">
    <location>
        <begin position="230"/>
        <end position="264"/>
    </location>
</feature>
<dbReference type="Pfam" id="PF13426">
    <property type="entry name" value="PAS_9"/>
    <property type="match status" value="2"/>
</dbReference>
<feature type="domain" description="BHLH" evidence="9">
    <location>
        <begin position="168"/>
        <end position="219"/>
    </location>
</feature>
<dbReference type="GO" id="GO:0005634">
    <property type="term" value="C:nucleus"/>
    <property type="evidence" value="ECO:0007669"/>
    <property type="project" value="TreeGrafter"/>
</dbReference>
<dbReference type="SMART" id="SM00091">
    <property type="entry name" value="PAS"/>
    <property type="match status" value="2"/>
</dbReference>
<dbReference type="Gene3D" id="3.30.450.20">
    <property type="entry name" value="PAS domain"/>
    <property type="match status" value="2"/>
</dbReference>
<dbReference type="PROSITE" id="PS50113">
    <property type="entry name" value="PAC"/>
    <property type="match status" value="2"/>
</dbReference>
<dbReference type="PANTHER" id="PTHR47429:SF2">
    <property type="entry name" value="PROTEIN TWIN LOV 1"/>
    <property type="match status" value="1"/>
</dbReference>
<evidence type="ECO:0000259" key="8">
    <source>
        <dbReference type="PROSITE" id="PS50113"/>
    </source>
</evidence>
<dbReference type="PROSITE" id="PS50888">
    <property type="entry name" value="BHLH"/>
    <property type="match status" value="1"/>
</dbReference>
<dbReference type="Pfam" id="PF00010">
    <property type="entry name" value="HLH"/>
    <property type="match status" value="1"/>
</dbReference>
<evidence type="ECO:0000256" key="1">
    <source>
        <dbReference type="ARBA" id="ARBA00022630"/>
    </source>
</evidence>